<proteinExistence type="predicted"/>
<dbReference type="AlphaFoldDB" id="A0A7W7C739"/>
<evidence type="ECO:0000313" key="3">
    <source>
        <dbReference type="Proteomes" id="UP000533598"/>
    </source>
</evidence>
<dbReference type="SUPFAM" id="SSF63817">
    <property type="entry name" value="Sortase"/>
    <property type="match status" value="1"/>
</dbReference>
<dbReference type="InterPro" id="IPR023365">
    <property type="entry name" value="Sortase_dom-sf"/>
</dbReference>
<reference evidence="2 3" key="1">
    <citation type="submission" date="2020-08" db="EMBL/GenBank/DDBJ databases">
        <title>Sequencing the genomes of 1000 actinobacteria strains.</title>
        <authorList>
            <person name="Klenk H.-P."/>
        </authorList>
    </citation>
    <scope>NUCLEOTIDE SEQUENCE [LARGE SCALE GENOMIC DNA]</scope>
    <source>
        <strain evidence="2 3">DSM 44230</strain>
    </source>
</reference>
<sequence length="212" mass="22384">MRPRRAERRGGRVLAAVLSVLLLAVGAVLISGGARDLWGDVFAEAAHDPGGQPVAGTPGKPMRKSDPVSIEIPKIGARSSLSKLGLNKDGTVQVPPVSQPMQAGWYSKGPTPGEQGPAVILGHIDGAKKPGIFYKLRELKPGDEILVKRADGSTAKFVVRRSAQVPKSDFPTDEVYGNTTSPELRLITCGGSFDRAAGSYRDNTIVYATLVA</sequence>
<dbReference type="InterPro" id="IPR005754">
    <property type="entry name" value="Sortase"/>
</dbReference>
<dbReference type="CDD" id="cd05829">
    <property type="entry name" value="Sortase_F"/>
    <property type="match status" value="1"/>
</dbReference>
<dbReference type="InterPro" id="IPR042001">
    <property type="entry name" value="Sortase_F"/>
</dbReference>
<comment type="caution">
    <text evidence="2">The sequence shown here is derived from an EMBL/GenBank/DDBJ whole genome shotgun (WGS) entry which is preliminary data.</text>
</comment>
<dbReference type="EMBL" id="JACHMH010000001">
    <property type="protein sequence ID" value="MBB4675730.1"/>
    <property type="molecule type" value="Genomic_DNA"/>
</dbReference>
<dbReference type="Proteomes" id="UP000533598">
    <property type="component" value="Unassembled WGS sequence"/>
</dbReference>
<accession>A0A7W7C739</accession>
<dbReference type="Pfam" id="PF04203">
    <property type="entry name" value="Sortase"/>
    <property type="match status" value="1"/>
</dbReference>
<keyword evidence="3" id="KW-1185">Reference proteome</keyword>
<name>A0A7W7C739_9PSEU</name>
<keyword evidence="1" id="KW-0378">Hydrolase</keyword>
<dbReference type="Gene3D" id="2.40.260.10">
    <property type="entry name" value="Sortase"/>
    <property type="match status" value="1"/>
</dbReference>
<evidence type="ECO:0008006" key="4">
    <source>
        <dbReference type="Google" id="ProtNLM"/>
    </source>
</evidence>
<dbReference type="RefSeq" id="WP_312986853.1">
    <property type="nucleotide sequence ID" value="NZ_BAAAUI010000064.1"/>
</dbReference>
<organism evidence="2 3">
    <name type="scientific">Crossiella cryophila</name>
    <dbReference type="NCBI Taxonomy" id="43355"/>
    <lineage>
        <taxon>Bacteria</taxon>
        <taxon>Bacillati</taxon>
        <taxon>Actinomycetota</taxon>
        <taxon>Actinomycetes</taxon>
        <taxon>Pseudonocardiales</taxon>
        <taxon>Pseudonocardiaceae</taxon>
        <taxon>Crossiella</taxon>
    </lineage>
</organism>
<evidence type="ECO:0000313" key="2">
    <source>
        <dbReference type="EMBL" id="MBB4675730.1"/>
    </source>
</evidence>
<protein>
    <recommendedName>
        <fullName evidence="4">Class F sortase</fullName>
    </recommendedName>
</protein>
<gene>
    <name evidence="2" type="ORF">HNR67_001848</name>
</gene>
<dbReference type="NCBIfam" id="NF033748">
    <property type="entry name" value="class_F_sortase"/>
    <property type="match status" value="1"/>
</dbReference>
<dbReference type="GO" id="GO:0016787">
    <property type="term" value="F:hydrolase activity"/>
    <property type="evidence" value="ECO:0007669"/>
    <property type="project" value="UniProtKB-KW"/>
</dbReference>
<evidence type="ECO:0000256" key="1">
    <source>
        <dbReference type="ARBA" id="ARBA00022801"/>
    </source>
</evidence>